<protein>
    <submittedName>
        <fullName evidence="2">Uncharacterized protein</fullName>
    </submittedName>
</protein>
<reference evidence="2 3" key="1">
    <citation type="journal article" date="2019" name="Commun. Biol.">
        <title>The bagworm genome reveals a unique fibroin gene that provides high tensile strength.</title>
        <authorList>
            <person name="Kono N."/>
            <person name="Nakamura H."/>
            <person name="Ohtoshi R."/>
            <person name="Tomita M."/>
            <person name="Numata K."/>
            <person name="Arakawa K."/>
        </authorList>
    </citation>
    <scope>NUCLEOTIDE SEQUENCE [LARGE SCALE GENOMIC DNA]</scope>
</reference>
<evidence type="ECO:0000256" key="1">
    <source>
        <dbReference type="SAM" id="MobiDB-lite"/>
    </source>
</evidence>
<gene>
    <name evidence="2" type="ORF">EVAR_66649_1</name>
</gene>
<accession>A0A4C1ZKF3</accession>
<comment type="caution">
    <text evidence="2">The sequence shown here is derived from an EMBL/GenBank/DDBJ whole genome shotgun (WGS) entry which is preliminary data.</text>
</comment>
<dbReference type="AlphaFoldDB" id="A0A4C1ZKF3"/>
<organism evidence="2 3">
    <name type="scientific">Eumeta variegata</name>
    <name type="common">Bagworm moth</name>
    <name type="synonym">Eumeta japonica</name>
    <dbReference type="NCBI Taxonomy" id="151549"/>
    <lineage>
        <taxon>Eukaryota</taxon>
        <taxon>Metazoa</taxon>
        <taxon>Ecdysozoa</taxon>
        <taxon>Arthropoda</taxon>
        <taxon>Hexapoda</taxon>
        <taxon>Insecta</taxon>
        <taxon>Pterygota</taxon>
        <taxon>Neoptera</taxon>
        <taxon>Endopterygota</taxon>
        <taxon>Lepidoptera</taxon>
        <taxon>Glossata</taxon>
        <taxon>Ditrysia</taxon>
        <taxon>Tineoidea</taxon>
        <taxon>Psychidae</taxon>
        <taxon>Oiketicinae</taxon>
        <taxon>Eumeta</taxon>
    </lineage>
</organism>
<dbReference type="Proteomes" id="UP000299102">
    <property type="component" value="Unassembled WGS sequence"/>
</dbReference>
<sequence length="77" mass="8575">MNNICGKRASKPPESRWPPLPMDTRNSRRVTSALYYRLDRNRISDGGRSGVMEGVFSFCESNSKKATLKFLACSSSG</sequence>
<proteinExistence type="predicted"/>
<dbReference type="EMBL" id="BGZK01001996">
    <property type="protein sequence ID" value="GBP89361.1"/>
    <property type="molecule type" value="Genomic_DNA"/>
</dbReference>
<evidence type="ECO:0000313" key="2">
    <source>
        <dbReference type="EMBL" id="GBP89361.1"/>
    </source>
</evidence>
<name>A0A4C1ZKF3_EUMVA</name>
<feature type="region of interest" description="Disordered" evidence="1">
    <location>
        <begin position="1"/>
        <end position="25"/>
    </location>
</feature>
<evidence type="ECO:0000313" key="3">
    <source>
        <dbReference type="Proteomes" id="UP000299102"/>
    </source>
</evidence>
<keyword evidence="3" id="KW-1185">Reference proteome</keyword>